<dbReference type="PROSITE" id="PS00329">
    <property type="entry name" value="HSP70_2"/>
    <property type="match status" value="1"/>
</dbReference>
<comment type="similarity">
    <text evidence="1">Belongs to the heat shock protein 70 family.</text>
</comment>
<keyword evidence="2" id="KW-0547">Nucleotide-binding</keyword>
<feature type="compositionally biased region" description="Polar residues" evidence="6">
    <location>
        <begin position="443"/>
        <end position="452"/>
    </location>
</feature>
<keyword evidence="4" id="KW-0346">Stress response</keyword>
<dbReference type="SUPFAM" id="SSF53067">
    <property type="entry name" value="Actin-like ATPase domain"/>
    <property type="match status" value="2"/>
</dbReference>
<evidence type="ECO:0000313" key="9">
    <source>
        <dbReference type="Proteomes" id="UP001369736"/>
    </source>
</evidence>
<dbReference type="InterPro" id="IPR011964">
    <property type="entry name" value="YVTN_b-propeller_repeat"/>
</dbReference>
<feature type="compositionally biased region" description="Pro residues" evidence="6">
    <location>
        <begin position="379"/>
        <end position="393"/>
    </location>
</feature>
<feature type="compositionally biased region" description="Pro residues" evidence="6">
    <location>
        <begin position="419"/>
        <end position="438"/>
    </location>
</feature>
<dbReference type="EMBL" id="JBBEGM010000012">
    <property type="protein sequence ID" value="MEJ2864546.1"/>
    <property type="molecule type" value="Genomic_DNA"/>
</dbReference>
<feature type="region of interest" description="Disordered" evidence="6">
    <location>
        <begin position="356"/>
        <end position="535"/>
    </location>
</feature>
<dbReference type="PROSITE" id="PS01036">
    <property type="entry name" value="HSP70_3"/>
    <property type="match status" value="1"/>
</dbReference>
<feature type="compositionally biased region" description="Low complexity" evidence="6">
    <location>
        <begin position="456"/>
        <end position="465"/>
    </location>
</feature>
<dbReference type="InterPro" id="IPR043129">
    <property type="entry name" value="ATPase_NBD"/>
</dbReference>
<evidence type="ECO:0000256" key="3">
    <source>
        <dbReference type="ARBA" id="ARBA00022840"/>
    </source>
</evidence>
<feature type="compositionally biased region" description="Low complexity" evidence="6">
    <location>
        <begin position="514"/>
        <end position="523"/>
    </location>
</feature>
<dbReference type="PRINTS" id="PR00301">
    <property type="entry name" value="HEATSHOCK70"/>
</dbReference>
<dbReference type="InterPro" id="IPR015943">
    <property type="entry name" value="WD40/YVTN_repeat-like_dom_sf"/>
</dbReference>
<dbReference type="Proteomes" id="UP001369736">
    <property type="component" value="Unassembled WGS sequence"/>
</dbReference>
<dbReference type="SUPFAM" id="SSF51004">
    <property type="entry name" value="C-terminal (heme d1) domain of cytochrome cd1-nitrite reductase"/>
    <property type="match status" value="2"/>
</dbReference>
<protein>
    <submittedName>
        <fullName evidence="8">Hsp70 family protein</fullName>
    </submittedName>
</protein>
<evidence type="ECO:0000256" key="6">
    <source>
        <dbReference type="SAM" id="MobiDB-lite"/>
    </source>
</evidence>
<dbReference type="InterPro" id="IPR018181">
    <property type="entry name" value="Heat_shock_70_CS"/>
</dbReference>
<dbReference type="Pfam" id="PF10282">
    <property type="entry name" value="Lactonase"/>
    <property type="match status" value="1"/>
</dbReference>
<dbReference type="Gene3D" id="3.90.640.10">
    <property type="entry name" value="Actin, Chain A, domain 4"/>
    <property type="match status" value="1"/>
</dbReference>
<keyword evidence="7" id="KW-0812">Transmembrane</keyword>
<evidence type="ECO:0000313" key="8">
    <source>
        <dbReference type="EMBL" id="MEJ2864546.1"/>
    </source>
</evidence>
<keyword evidence="9" id="KW-1185">Reference proteome</keyword>
<reference evidence="8 9" key="1">
    <citation type="submission" date="2024-03" db="EMBL/GenBank/DDBJ databases">
        <title>Actinomycetospora sp. OC33-EN07, a novel actinomycete isolated from wild orchid (Aerides multiflora).</title>
        <authorList>
            <person name="Suriyachadkun C."/>
        </authorList>
    </citation>
    <scope>NUCLEOTIDE SEQUENCE [LARGE SCALE GENOMIC DNA]</scope>
    <source>
        <strain evidence="8 9">OC33-EN07</strain>
    </source>
</reference>
<feature type="transmembrane region" description="Helical" evidence="7">
    <location>
        <begin position="544"/>
        <end position="565"/>
    </location>
</feature>
<dbReference type="PANTHER" id="PTHR47197">
    <property type="entry name" value="PROTEIN NIRF"/>
    <property type="match status" value="1"/>
</dbReference>
<evidence type="ECO:0000256" key="2">
    <source>
        <dbReference type="ARBA" id="ARBA00022741"/>
    </source>
</evidence>
<evidence type="ECO:0000256" key="7">
    <source>
        <dbReference type="SAM" id="Phobius"/>
    </source>
</evidence>
<comment type="caution">
    <text evidence="8">The sequence shown here is derived from an EMBL/GenBank/DDBJ whole genome shotgun (WGS) entry which is preliminary data.</text>
</comment>
<dbReference type="PANTHER" id="PTHR47197:SF3">
    <property type="entry name" value="DIHYDRO-HEME D1 DEHYDROGENASE"/>
    <property type="match status" value="1"/>
</dbReference>
<evidence type="ECO:0000256" key="5">
    <source>
        <dbReference type="ARBA" id="ARBA00023186"/>
    </source>
</evidence>
<dbReference type="InterPro" id="IPR011048">
    <property type="entry name" value="Haem_d1_sf"/>
</dbReference>
<dbReference type="RefSeq" id="WP_337705909.1">
    <property type="nucleotide sequence ID" value="NZ_JBBEGM010000012.1"/>
</dbReference>
<evidence type="ECO:0000256" key="1">
    <source>
        <dbReference type="ARBA" id="ARBA00007381"/>
    </source>
</evidence>
<dbReference type="InterPro" id="IPR013126">
    <property type="entry name" value="Hsp_70_fam"/>
</dbReference>
<keyword evidence="3" id="KW-0067">ATP-binding</keyword>
<evidence type="ECO:0000256" key="4">
    <source>
        <dbReference type="ARBA" id="ARBA00023016"/>
    </source>
</evidence>
<dbReference type="Gene3D" id="3.30.420.40">
    <property type="match status" value="2"/>
</dbReference>
<feature type="compositionally biased region" description="Gly residues" evidence="6">
    <location>
        <begin position="480"/>
        <end position="490"/>
    </location>
</feature>
<sequence length="890" mass="91349">MYSLGVDIGTTFVAAAIARDDQVEMVSLGDRSVATPSVVYLREDGSLLTGDAAARRAVSHPDRLGREFKRRLGDPTPVLLGGTSQPVTTLLAALLRDVLTSVTDTEGGKPERVVLTHPANWGPFRRGLFEEVPALAGLDNPPTVTEPVAAAAHYASSHELRDGEVIAVYDLGGGTFDATVLRARDGGVEILGSPEGIERLGGVDFDEAVLSHVNHASGGVLDDLDLRDPQTTVALARLRQDCVLAKEALSVDTETVVPVFLPGRHFDVTITRGELENMVRAPLETTVTALSRTLRSAHVDPSELSAVLLVGGSSRIPLVAEMVAAEIGRPTLVDTHPKYAVALGAAILASALPDPSGRQYAAPAAPAPAPQAPAVATPPTRPSPPSGPMPVVGPPSGGFPGARPPGPPRPVGHQAAAPVAPPRPAAPPAPRPQAPQQPPASSDRATTTTITPGEQPPGDTTTTIGPRGGDPGRGRPAGPAGPGGSGRGGPPRGPARHDRDDRDDDAPTGPVPLGPSTGSFGAGSPPPSLAAPAQDAGRRRRRRILAVVAGVLVLALLAAVGVLGLRLLGASTPQEEAADAPPPTEVAASVPIPTLGTAIPVGQTPGYAQVSPNGRLVYIANRTAGVVTVVDTSVNAVTATIPITSGPPQYVTFAPDGKRVYVSVFDDARTIAAVSVLDTTTNQVVATIPVQTRPFAAAVSPDGSRLWVPNHDSGSISVIDTASNTIVRDVPVAKNPHWVEFSRDGTRAYTPNHESNLITVLDTATFGVIAEVPVGTSPHSVAVNPARPLVANVNFDSDDVTMIDTDTNTLVATIPVGDNPQEITWAPDGRFAYVANNSSNTVSVIDAQTQAVTATLPTPAGPSSVAVTPDGRTGYVTTIQGGVLAVLSLS</sequence>
<keyword evidence="7" id="KW-1133">Transmembrane helix</keyword>
<dbReference type="NCBIfam" id="TIGR02276">
    <property type="entry name" value="beta_rpt_yvtn"/>
    <property type="match status" value="5"/>
</dbReference>
<proteinExistence type="inferred from homology"/>
<keyword evidence="7" id="KW-0472">Membrane</keyword>
<dbReference type="InterPro" id="IPR051200">
    <property type="entry name" value="Host-pathogen_enzymatic-act"/>
</dbReference>
<dbReference type="InterPro" id="IPR019405">
    <property type="entry name" value="Lactonase_7-beta_prop"/>
</dbReference>
<gene>
    <name evidence="8" type="ORF">WCD58_25550</name>
</gene>
<name>A0ABU8MC16_9PSEU</name>
<accession>A0ABU8MC16</accession>
<organism evidence="8 9">
    <name type="scientific">Actinomycetospora flava</name>
    <dbReference type="NCBI Taxonomy" id="3129232"/>
    <lineage>
        <taxon>Bacteria</taxon>
        <taxon>Bacillati</taxon>
        <taxon>Actinomycetota</taxon>
        <taxon>Actinomycetes</taxon>
        <taxon>Pseudonocardiales</taxon>
        <taxon>Pseudonocardiaceae</taxon>
        <taxon>Actinomycetospora</taxon>
    </lineage>
</organism>
<dbReference type="Pfam" id="PF00012">
    <property type="entry name" value="HSP70"/>
    <property type="match status" value="2"/>
</dbReference>
<dbReference type="Gene3D" id="2.130.10.10">
    <property type="entry name" value="YVTN repeat-like/Quinoprotein amine dehydrogenase"/>
    <property type="match status" value="2"/>
</dbReference>
<keyword evidence="5" id="KW-0143">Chaperone</keyword>